<comment type="subcellular location">
    <subcellularLocation>
        <location evidence="1 8">Cell outer membrane</location>
        <topology evidence="1 8">Multi-pass membrane protein</topology>
    </subcellularLocation>
</comment>
<evidence type="ECO:0000256" key="2">
    <source>
        <dbReference type="ARBA" id="ARBA00022448"/>
    </source>
</evidence>
<dbReference type="RefSeq" id="WP_220641099.1">
    <property type="nucleotide sequence ID" value="NZ_CP080429.1"/>
</dbReference>
<dbReference type="Gene3D" id="2.40.170.20">
    <property type="entry name" value="TonB-dependent receptor, beta-barrel domain"/>
    <property type="match status" value="1"/>
</dbReference>
<dbReference type="SUPFAM" id="SSF49464">
    <property type="entry name" value="Carboxypeptidase regulatory domain-like"/>
    <property type="match status" value="1"/>
</dbReference>
<dbReference type="Gene3D" id="2.60.40.1120">
    <property type="entry name" value="Carboxypeptidase-like, regulatory domain"/>
    <property type="match status" value="1"/>
</dbReference>
<gene>
    <name evidence="11" type="ORF">K1I41_02445</name>
</gene>
<keyword evidence="5 9" id="KW-0732">Signal</keyword>
<evidence type="ECO:0000256" key="5">
    <source>
        <dbReference type="ARBA" id="ARBA00022729"/>
    </source>
</evidence>
<evidence type="ECO:0000256" key="8">
    <source>
        <dbReference type="PROSITE-ProRule" id="PRU01360"/>
    </source>
</evidence>
<dbReference type="Gene3D" id="2.170.130.10">
    <property type="entry name" value="TonB-dependent receptor, plug domain"/>
    <property type="match status" value="1"/>
</dbReference>
<dbReference type="InterPro" id="IPR039426">
    <property type="entry name" value="TonB-dep_rcpt-like"/>
</dbReference>
<keyword evidence="3 8" id="KW-1134">Transmembrane beta strand</keyword>
<reference evidence="11 12" key="1">
    <citation type="submission" date="2021-07" db="EMBL/GenBank/DDBJ databases">
        <title>Flavobacterium WSW3-B6 sp.nov, isolated from seaweed.</title>
        <authorList>
            <person name="Muhammad N."/>
            <person name="Ho H."/>
            <person name="Lee Y.-J."/>
            <person name="Nguyen T."/>
            <person name="Ho J."/>
            <person name="Kim S.-G."/>
        </authorList>
    </citation>
    <scope>NUCLEOTIDE SEQUENCE [LARGE SCALE GENOMIC DNA]</scope>
    <source>
        <strain evidence="11 12">WSW3-B6</strain>
    </source>
</reference>
<feature type="signal peptide" evidence="9">
    <location>
        <begin position="1"/>
        <end position="19"/>
    </location>
</feature>
<evidence type="ECO:0000313" key="12">
    <source>
        <dbReference type="Proteomes" id="UP000825381"/>
    </source>
</evidence>
<dbReference type="EMBL" id="CP080429">
    <property type="protein sequence ID" value="QYJ68760.1"/>
    <property type="molecule type" value="Genomic_DNA"/>
</dbReference>
<dbReference type="PANTHER" id="PTHR30069:SF29">
    <property type="entry name" value="HEMOGLOBIN AND HEMOGLOBIN-HAPTOGLOBIN-BINDING PROTEIN 1-RELATED"/>
    <property type="match status" value="1"/>
</dbReference>
<accession>A0ABX8V7E0</accession>
<evidence type="ECO:0000256" key="1">
    <source>
        <dbReference type="ARBA" id="ARBA00004571"/>
    </source>
</evidence>
<evidence type="ECO:0000256" key="9">
    <source>
        <dbReference type="SAM" id="SignalP"/>
    </source>
</evidence>
<dbReference type="InterPro" id="IPR012910">
    <property type="entry name" value="Plug_dom"/>
</dbReference>
<keyword evidence="12" id="KW-1185">Reference proteome</keyword>
<dbReference type="InterPro" id="IPR008969">
    <property type="entry name" value="CarboxyPept-like_regulatory"/>
</dbReference>
<dbReference type="InterPro" id="IPR036942">
    <property type="entry name" value="Beta-barrel_TonB_sf"/>
</dbReference>
<name>A0ABX8V7E0_9FLAO</name>
<keyword evidence="6 8" id="KW-0472">Membrane</keyword>
<feature type="chain" id="PRO_5047310319" evidence="9">
    <location>
        <begin position="20"/>
        <end position="791"/>
    </location>
</feature>
<dbReference type="Pfam" id="PF07715">
    <property type="entry name" value="Plug"/>
    <property type="match status" value="1"/>
</dbReference>
<feature type="domain" description="TonB-dependent receptor plug" evidence="10">
    <location>
        <begin position="114"/>
        <end position="213"/>
    </location>
</feature>
<evidence type="ECO:0000259" key="10">
    <source>
        <dbReference type="Pfam" id="PF07715"/>
    </source>
</evidence>
<organism evidence="11 12">
    <name type="scientific">Flavobacterium litorale</name>
    <dbReference type="NCBI Taxonomy" id="2856519"/>
    <lineage>
        <taxon>Bacteria</taxon>
        <taxon>Pseudomonadati</taxon>
        <taxon>Bacteroidota</taxon>
        <taxon>Flavobacteriia</taxon>
        <taxon>Flavobacteriales</taxon>
        <taxon>Flavobacteriaceae</taxon>
        <taxon>Flavobacterium</taxon>
    </lineage>
</organism>
<dbReference type="SUPFAM" id="SSF56935">
    <property type="entry name" value="Porins"/>
    <property type="match status" value="1"/>
</dbReference>
<dbReference type="PROSITE" id="PS52016">
    <property type="entry name" value="TONB_DEPENDENT_REC_3"/>
    <property type="match status" value="1"/>
</dbReference>
<keyword evidence="11" id="KW-0675">Receptor</keyword>
<dbReference type="Pfam" id="PF13715">
    <property type="entry name" value="CarbopepD_reg_2"/>
    <property type="match status" value="1"/>
</dbReference>
<dbReference type="InterPro" id="IPR037066">
    <property type="entry name" value="Plug_dom_sf"/>
</dbReference>
<keyword evidence="4 8" id="KW-0812">Transmembrane</keyword>
<evidence type="ECO:0000256" key="7">
    <source>
        <dbReference type="ARBA" id="ARBA00023237"/>
    </source>
</evidence>
<evidence type="ECO:0000256" key="3">
    <source>
        <dbReference type="ARBA" id="ARBA00022452"/>
    </source>
</evidence>
<comment type="similarity">
    <text evidence="8">Belongs to the TonB-dependent receptor family.</text>
</comment>
<keyword evidence="7 8" id="KW-0998">Cell outer membrane</keyword>
<dbReference type="PANTHER" id="PTHR30069">
    <property type="entry name" value="TONB-DEPENDENT OUTER MEMBRANE RECEPTOR"/>
    <property type="match status" value="1"/>
</dbReference>
<proteinExistence type="inferred from homology"/>
<keyword evidence="2 8" id="KW-0813">Transport</keyword>
<evidence type="ECO:0000256" key="4">
    <source>
        <dbReference type="ARBA" id="ARBA00022692"/>
    </source>
</evidence>
<protein>
    <submittedName>
        <fullName evidence="11">TonB-dependent receptor</fullName>
    </submittedName>
</protein>
<sequence length="791" mass="87594">MKFYYTLLLFLAVSWCTQAQHTLSGTVQSAANTPLDGAHIHVAQWHGTSLPDGYYEIHNITKGTQRVVISYIGYKTLDTIINFNRDVTLNAILQPNTTQLEEVVLVDTTVSQHTARKQRLSAEIIEQYSNATLGDALKEIAGVYTLKTGTTIVKPVINGLHSSRVPVISNNVRLEDQQWGMEHAPNLDINSAGSISVIKGANALQYGGDAIGGLVLIEPKKVRTDTLIGKTIVTGNSNGRGGGVTTSLHKGNTKGWVWNVNGTLKYMGDRETPDYILSNTGNREANAAGSIQYLGDTYDLGASYSFYNATIGIATATHIGNNVDLVRAINNGTPSVIKPFTYTINAPKQEVQHHLAKLEYNQTLQNNASLNAEYAFQLNRRKEFDLRRGNLKATPALDLTLITHSAQANWKQQKNNTTLKAGLSTLLQSNEASPDTGIRPLIPNYNKIDAGAYAIASHRFTNSFSAEAGIRYDFSYVDASKFYQKTRWNSLGYNGVFDNFITADFGTQWLTAPEFTYHNVSASLGVRKQLSSVLDIMGNAGLAMRNPNPSELFSDGLHHANGTIELGNLGLEKERALKLSATVLKRGDVFTFEATPYLNSINNFIYLQPTAAEVTIRGSFPVYSYRQTNALLAGIDATTQWKPTQRIQHTLNFAYVYGENTTDGVPVIDMPPLNITNTLRYTVPQWHSLFLELRSEAVFSQTRYPDYNFFVAVPQDGELISTLADVSTPPEGYHLFHFGSGVQFNLGKMQTAVNLSVHNIFNTSYRDYLNRQRLYTDEAGRNIQLQVKFNY</sequence>
<dbReference type="Proteomes" id="UP000825381">
    <property type="component" value="Chromosome"/>
</dbReference>
<evidence type="ECO:0000256" key="6">
    <source>
        <dbReference type="ARBA" id="ARBA00023136"/>
    </source>
</evidence>
<evidence type="ECO:0000313" key="11">
    <source>
        <dbReference type="EMBL" id="QYJ68760.1"/>
    </source>
</evidence>